<feature type="domain" description="Reverse transcriptase" evidence="1">
    <location>
        <begin position="2"/>
        <end position="114"/>
    </location>
</feature>
<dbReference type="InterPro" id="IPR000477">
    <property type="entry name" value="RT_dom"/>
</dbReference>
<organism evidence="2 3">
    <name type="scientific">Ancylostoma ceylanicum</name>
    <dbReference type="NCBI Taxonomy" id="53326"/>
    <lineage>
        <taxon>Eukaryota</taxon>
        <taxon>Metazoa</taxon>
        <taxon>Ecdysozoa</taxon>
        <taxon>Nematoda</taxon>
        <taxon>Chromadorea</taxon>
        <taxon>Rhabditida</taxon>
        <taxon>Rhabditina</taxon>
        <taxon>Rhabditomorpha</taxon>
        <taxon>Strongyloidea</taxon>
        <taxon>Ancylostomatidae</taxon>
        <taxon>Ancylostomatinae</taxon>
        <taxon>Ancylostoma</taxon>
    </lineage>
</organism>
<dbReference type="Pfam" id="PF00078">
    <property type="entry name" value="RVT_1"/>
    <property type="match status" value="1"/>
</dbReference>
<dbReference type="STRING" id="53326.A0A016UST6"/>
<keyword evidence="3" id="KW-1185">Reference proteome</keyword>
<gene>
    <name evidence="2" type="primary">Acey_s0028.g1767</name>
    <name evidence="2" type="ORF">Y032_0028g1767</name>
</gene>
<dbReference type="Gene3D" id="3.30.70.270">
    <property type="match status" value="1"/>
</dbReference>
<evidence type="ECO:0000313" key="2">
    <source>
        <dbReference type="EMBL" id="EYC18265.1"/>
    </source>
</evidence>
<evidence type="ECO:0000313" key="3">
    <source>
        <dbReference type="Proteomes" id="UP000024635"/>
    </source>
</evidence>
<evidence type="ECO:0000259" key="1">
    <source>
        <dbReference type="Pfam" id="PF00078"/>
    </source>
</evidence>
<name>A0A016UST6_9BILA</name>
<proteinExistence type="predicted"/>
<reference evidence="3" key="1">
    <citation type="journal article" date="2015" name="Nat. Genet.">
        <title>The genome and transcriptome of the zoonotic hookworm Ancylostoma ceylanicum identify infection-specific gene families.</title>
        <authorList>
            <person name="Schwarz E.M."/>
            <person name="Hu Y."/>
            <person name="Antoshechkin I."/>
            <person name="Miller M.M."/>
            <person name="Sternberg P.W."/>
            <person name="Aroian R.V."/>
        </authorList>
    </citation>
    <scope>NUCLEOTIDE SEQUENCE</scope>
    <source>
        <strain evidence="3">HY135</strain>
    </source>
</reference>
<comment type="caution">
    <text evidence="2">The sequence shown here is derived from an EMBL/GenBank/DDBJ whole genome shotgun (WGS) entry which is preliminary data.</text>
</comment>
<dbReference type="OrthoDB" id="5855725at2759"/>
<dbReference type="InterPro" id="IPR008042">
    <property type="entry name" value="Retrotrans_Pao"/>
</dbReference>
<dbReference type="PANTHER" id="PTHR47331">
    <property type="entry name" value="PHD-TYPE DOMAIN-CONTAINING PROTEIN"/>
    <property type="match status" value="1"/>
</dbReference>
<dbReference type="AlphaFoldDB" id="A0A016UST6"/>
<dbReference type="InterPro" id="IPR043128">
    <property type="entry name" value="Rev_trsase/Diguanyl_cyclase"/>
</dbReference>
<dbReference type="SUPFAM" id="SSF56672">
    <property type="entry name" value="DNA/RNA polymerases"/>
    <property type="match status" value="1"/>
</dbReference>
<dbReference type="Pfam" id="PF05380">
    <property type="entry name" value="Peptidase_A17"/>
    <property type="match status" value="1"/>
</dbReference>
<dbReference type="Proteomes" id="UP000024635">
    <property type="component" value="Unassembled WGS sequence"/>
</dbReference>
<dbReference type="Gene3D" id="3.10.10.10">
    <property type="entry name" value="HIV Type 1 Reverse Transcriptase, subunit A, domain 1"/>
    <property type="match status" value="1"/>
</dbReference>
<dbReference type="InterPro" id="IPR043502">
    <property type="entry name" value="DNA/RNA_pol_sf"/>
</dbReference>
<accession>A0A016UST6</accession>
<dbReference type="EMBL" id="JARK01001364">
    <property type="protein sequence ID" value="EYC18265.1"/>
    <property type="molecule type" value="Genomic_DNA"/>
</dbReference>
<sequence>MTADIQKAFLQIRLPSNHRDVTRFLWVKDLNKPAEGSNLRYFRFCRVPFGINAGPAILNQSLLKHIEETSSQLGQELSNSLYVDNVLLEGNNLGELLAKYRESKKIFSSIGMNLRDYLSNNVEVNEKINEHDRALSTFTKILGIGWNATDDTISFKCNDKGSGEISKRTGLSQINEYCYDPLGLLTPLMTPAKVLLQDLHKQKYSWDTVLLETGQDSWRTIKANITGFKKKLPRKIAVDTTTDHTLLIFLDCSKRVYACRIYVTSASIDGRTESRLFTAKSKVAPINKEQTIPRLEFLSVFIGLAEPTIEKVNLKIGKINVFSDSTIALCSIHGTKRLPPAVSTLVQKIGLIRARLYAETPISFYHVPTHENIADCATRTVSKEELANHSFWCDPTWLNVPPEEWPVKKATDLRSQEPIDEEDANLFSSITAKFDPVWPIERLSSFSRPRRVFAYCARFIRNSSKQKYLDLRRTGIQTKTPSADEIMQAEAFIIRQEQSIHGSEALVQNKQLNVNYDKERILRKFGRLQNIDISYDAANPIHVPKQSKLGQLIAEEQH</sequence>
<protein>
    <recommendedName>
        <fullName evidence="1">Reverse transcriptase domain-containing protein</fullName>
    </recommendedName>
</protein>